<accession>A0ABQ2Z941</accession>
<comment type="caution">
    <text evidence="2">The sequence shown here is derived from an EMBL/GenBank/DDBJ whole genome shotgun (WGS) entry which is preliminary data.</text>
</comment>
<protein>
    <recommendedName>
        <fullName evidence="4">RidA family protein</fullName>
    </recommendedName>
</protein>
<dbReference type="Proteomes" id="UP000653056">
    <property type="component" value="Unassembled WGS sequence"/>
</dbReference>
<name>A0ABQ2Z941_9GAMM</name>
<dbReference type="InterPro" id="IPR006175">
    <property type="entry name" value="YjgF/YER057c/UK114"/>
</dbReference>
<sequence>MPIYRNDPALPSPAFPGSHVVVDDDYVFVSGLTAADIQGGETVIGDVGEETRWVMRKLQHMLKIADCRLDDVVRVDVHLADLDEISIMDRMYAEFFEAGRYPARTCTESRRLFGGSRVEITLVARRPSTRND</sequence>
<dbReference type="RefSeq" id="WP_189471652.1">
    <property type="nucleotide sequence ID" value="NZ_BMXS01000023.1"/>
</dbReference>
<organism evidence="2 3">
    <name type="scientific">Litchfieldella qijiaojingensis</name>
    <dbReference type="NCBI Taxonomy" id="980347"/>
    <lineage>
        <taxon>Bacteria</taxon>
        <taxon>Pseudomonadati</taxon>
        <taxon>Pseudomonadota</taxon>
        <taxon>Gammaproteobacteria</taxon>
        <taxon>Oceanospirillales</taxon>
        <taxon>Halomonadaceae</taxon>
        <taxon>Litchfieldella</taxon>
    </lineage>
</organism>
<comment type="similarity">
    <text evidence="1">Belongs to the RutC family.</text>
</comment>
<dbReference type="PANTHER" id="PTHR11803">
    <property type="entry name" value="2-IMINOBUTANOATE/2-IMINOPROPANOATE DEAMINASE RIDA"/>
    <property type="match status" value="1"/>
</dbReference>
<dbReference type="EMBL" id="BMXS01000023">
    <property type="protein sequence ID" value="GGY05026.1"/>
    <property type="molecule type" value="Genomic_DNA"/>
</dbReference>
<evidence type="ECO:0000313" key="2">
    <source>
        <dbReference type="EMBL" id="GGY05026.1"/>
    </source>
</evidence>
<dbReference type="CDD" id="cd00448">
    <property type="entry name" value="YjgF_YER057c_UK114_family"/>
    <property type="match status" value="1"/>
</dbReference>
<dbReference type="PANTHER" id="PTHR11803:SF58">
    <property type="entry name" value="PROTEIN HMF1-RELATED"/>
    <property type="match status" value="1"/>
</dbReference>
<gene>
    <name evidence="2" type="ORF">GCM10007160_35900</name>
</gene>
<proteinExistence type="inferred from homology"/>
<dbReference type="SUPFAM" id="SSF55298">
    <property type="entry name" value="YjgF-like"/>
    <property type="match status" value="1"/>
</dbReference>
<keyword evidence="3" id="KW-1185">Reference proteome</keyword>
<evidence type="ECO:0008006" key="4">
    <source>
        <dbReference type="Google" id="ProtNLM"/>
    </source>
</evidence>
<dbReference type="Pfam" id="PF01042">
    <property type="entry name" value="Ribonuc_L-PSP"/>
    <property type="match status" value="1"/>
</dbReference>
<reference evidence="3" key="1">
    <citation type="journal article" date="2019" name="Int. J. Syst. Evol. Microbiol.">
        <title>The Global Catalogue of Microorganisms (GCM) 10K type strain sequencing project: providing services to taxonomists for standard genome sequencing and annotation.</title>
        <authorList>
            <consortium name="The Broad Institute Genomics Platform"/>
            <consortium name="The Broad Institute Genome Sequencing Center for Infectious Disease"/>
            <person name="Wu L."/>
            <person name="Ma J."/>
        </authorList>
    </citation>
    <scope>NUCLEOTIDE SEQUENCE [LARGE SCALE GENOMIC DNA]</scope>
    <source>
        <strain evidence="3">KCTC 22228</strain>
    </source>
</reference>
<dbReference type="InterPro" id="IPR035959">
    <property type="entry name" value="RutC-like_sf"/>
</dbReference>
<evidence type="ECO:0000256" key="1">
    <source>
        <dbReference type="ARBA" id="ARBA00010552"/>
    </source>
</evidence>
<dbReference type="Gene3D" id="3.30.1330.40">
    <property type="entry name" value="RutC-like"/>
    <property type="match status" value="1"/>
</dbReference>
<evidence type="ECO:0000313" key="3">
    <source>
        <dbReference type="Proteomes" id="UP000653056"/>
    </source>
</evidence>